<name>A0A9D1TM21_9FIRM</name>
<evidence type="ECO:0000313" key="5">
    <source>
        <dbReference type="EMBL" id="HIV86116.1"/>
    </source>
</evidence>
<dbReference type="Gene3D" id="3.30.390.30">
    <property type="match status" value="1"/>
</dbReference>
<dbReference type="InterPro" id="IPR050260">
    <property type="entry name" value="FAD-bd_OxRdtase"/>
</dbReference>
<keyword evidence="3" id="KW-0274">FAD</keyword>
<evidence type="ECO:0000256" key="1">
    <source>
        <dbReference type="ARBA" id="ARBA00001974"/>
    </source>
</evidence>
<dbReference type="PANTHER" id="PTHR43429">
    <property type="entry name" value="PYRIDINE NUCLEOTIDE-DISULFIDE OXIDOREDUCTASE DOMAIN-CONTAINING"/>
    <property type="match status" value="1"/>
</dbReference>
<organism evidence="5 6">
    <name type="scientific">Candidatus Monoglobus merdigallinarum</name>
    <dbReference type="NCBI Taxonomy" id="2838698"/>
    <lineage>
        <taxon>Bacteria</taxon>
        <taxon>Bacillati</taxon>
        <taxon>Bacillota</taxon>
        <taxon>Clostridia</taxon>
        <taxon>Monoglobales</taxon>
        <taxon>Monoglobaceae</taxon>
        <taxon>Monoglobus</taxon>
    </lineage>
</organism>
<dbReference type="InterPro" id="IPR023753">
    <property type="entry name" value="FAD/NAD-binding_dom"/>
</dbReference>
<dbReference type="PROSITE" id="PS51257">
    <property type="entry name" value="PROKAR_LIPOPROTEIN"/>
    <property type="match status" value="1"/>
</dbReference>
<dbReference type="AlphaFoldDB" id="A0A9D1TM21"/>
<comment type="caution">
    <text evidence="5">The sequence shown here is derived from an EMBL/GenBank/DDBJ whole genome shotgun (WGS) entry which is preliminary data.</text>
</comment>
<dbReference type="Gene3D" id="3.50.50.60">
    <property type="entry name" value="FAD/NAD(P)-binding domain"/>
    <property type="match status" value="2"/>
</dbReference>
<accession>A0A9D1TM21</accession>
<dbReference type="InterPro" id="IPR036188">
    <property type="entry name" value="FAD/NAD-bd_sf"/>
</dbReference>
<evidence type="ECO:0000313" key="6">
    <source>
        <dbReference type="Proteomes" id="UP000824162"/>
    </source>
</evidence>
<dbReference type="GO" id="GO:0016491">
    <property type="term" value="F:oxidoreductase activity"/>
    <property type="evidence" value="ECO:0007669"/>
    <property type="project" value="InterPro"/>
</dbReference>
<evidence type="ECO:0000256" key="2">
    <source>
        <dbReference type="ARBA" id="ARBA00022630"/>
    </source>
</evidence>
<sequence>MKYDYFIIGNSIAAVGCIEGIRSNDKKGSICVVTDENYKVYGRPLISYLLWNKTTEENMLRYRPENFYSENRAELITGVRAEKIDPEKKTVELSDGRSFGYGKLLVATGSSPFVPPMKGMDKIEKCYNFMTLDDAKAIDKAVDGKSRVLIVGAGLIGLKCAEGVSDKVGSIKVVDLADRILPSILDKKGSEIVRKHIESHGVEFYLNNSVQEFKDGIATLKDGTQIDYDAVVIAVGVRPNVSLIAEAGGEVARGIVTDLRCETTLKDIYAAGDCAESLNSITGERQVLALLPNAYMQGHAAGENMSGGNVLYDNAIPLNSIGFWGLHVITAGDYNGEETVKADGSKYKKLVTAGNHLRGFILIGDIERAGIYTRLVREKIPLDEIDFEAIAERPAEMAFSRAVRKVDLGGISYEN</sequence>
<gene>
    <name evidence="5" type="ORF">H9900_04820</name>
</gene>
<protein>
    <submittedName>
        <fullName evidence="5">FAD-dependent oxidoreductase</fullName>
    </submittedName>
</protein>
<feature type="domain" description="FAD/NAD(P)-binding" evidence="4">
    <location>
        <begin position="3"/>
        <end position="298"/>
    </location>
</feature>
<comment type="cofactor">
    <cofactor evidence="1">
        <name>FAD</name>
        <dbReference type="ChEBI" id="CHEBI:57692"/>
    </cofactor>
</comment>
<dbReference type="EMBL" id="DXIJ01000102">
    <property type="protein sequence ID" value="HIV86116.1"/>
    <property type="molecule type" value="Genomic_DNA"/>
</dbReference>
<dbReference type="InterPro" id="IPR016156">
    <property type="entry name" value="FAD/NAD-linked_Rdtase_dimer_sf"/>
</dbReference>
<evidence type="ECO:0000256" key="3">
    <source>
        <dbReference type="ARBA" id="ARBA00022827"/>
    </source>
</evidence>
<dbReference type="PRINTS" id="PR00411">
    <property type="entry name" value="PNDRDTASEI"/>
</dbReference>
<keyword evidence="2" id="KW-0285">Flavoprotein</keyword>
<dbReference type="PANTHER" id="PTHR43429:SF3">
    <property type="entry name" value="NITRITE REDUCTASE [NAD(P)H]"/>
    <property type="match status" value="1"/>
</dbReference>
<proteinExistence type="predicted"/>
<evidence type="ECO:0000259" key="4">
    <source>
        <dbReference type="Pfam" id="PF07992"/>
    </source>
</evidence>
<reference evidence="5" key="1">
    <citation type="journal article" date="2021" name="PeerJ">
        <title>Extensive microbial diversity within the chicken gut microbiome revealed by metagenomics and culture.</title>
        <authorList>
            <person name="Gilroy R."/>
            <person name="Ravi A."/>
            <person name="Getino M."/>
            <person name="Pursley I."/>
            <person name="Horton D.L."/>
            <person name="Alikhan N.F."/>
            <person name="Baker D."/>
            <person name="Gharbi K."/>
            <person name="Hall N."/>
            <person name="Watson M."/>
            <person name="Adriaenssens E.M."/>
            <person name="Foster-Nyarko E."/>
            <person name="Jarju S."/>
            <person name="Secka A."/>
            <person name="Antonio M."/>
            <person name="Oren A."/>
            <person name="Chaudhuri R.R."/>
            <person name="La Ragione R."/>
            <person name="Hildebrand F."/>
            <person name="Pallen M.J."/>
        </authorList>
    </citation>
    <scope>NUCLEOTIDE SEQUENCE</scope>
    <source>
        <strain evidence="5">5790</strain>
    </source>
</reference>
<dbReference type="PRINTS" id="PR00368">
    <property type="entry name" value="FADPNR"/>
</dbReference>
<dbReference type="SUPFAM" id="SSF51905">
    <property type="entry name" value="FAD/NAD(P)-binding domain"/>
    <property type="match status" value="2"/>
</dbReference>
<reference evidence="5" key="2">
    <citation type="submission" date="2021-04" db="EMBL/GenBank/DDBJ databases">
        <authorList>
            <person name="Gilroy R."/>
        </authorList>
    </citation>
    <scope>NUCLEOTIDE SEQUENCE</scope>
    <source>
        <strain evidence="5">5790</strain>
    </source>
</reference>
<dbReference type="Proteomes" id="UP000824162">
    <property type="component" value="Unassembled WGS sequence"/>
</dbReference>
<dbReference type="Pfam" id="PF07992">
    <property type="entry name" value="Pyr_redox_2"/>
    <property type="match status" value="1"/>
</dbReference>